<evidence type="ECO:0000313" key="1">
    <source>
        <dbReference type="EMBL" id="SIS56308.1"/>
    </source>
</evidence>
<dbReference type="RefSeq" id="WP_076483824.1">
    <property type="nucleotide sequence ID" value="NZ_FTOG01000002.1"/>
</dbReference>
<name>A0A1N7K430_9RHOB</name>
<dbReference type="OrthoDB" id="8020152at2"/>
<gene>
    <name evidence="1" type="ORF">SAMN05421580_102238</name>
</gene>
<reference evidence="2" key="1">
    <citation type="submission" date="2017-01" db="EMBL/GenBank/DDBJ databases">
        <authorList>
            <person name="Varghese N."/>
            <person name="Submissions S."/>
        </authorList>
    </citation>
    <scope>NUCLEOTIDE SEQUENCE [LARGE SCALE GENOMIC DNA]</scope>
    <source>
        <strain evidence="2">DSM 19945</strain>
    </source>
</reference>
<proteinExistence type="predicted"/>
<keyword evidence="2" id="KW-1185">Reference proteome</keyword>
<dbReference type="STRING" id="453582.SAMN05421580_102238"/>
<dbReference type="AlphaFoldDB" id="A0A1N7K430"/>
<protein>
    <submittedName>
        <fullName evidence="1">Uncharacterized protein</fullName>
    </submittedName>
</protein>
<accession>A0A1N7K430</accession>
<evidence type="ECO:0000313" key="2">
    <source>
        <dbReference type="Proteomes" id="UP000186221"/>
    </source>
</evidence>
<dbReference type="Proteomes" id="UP000186221">
    <property type="component" value="Unassembled WGS sequence"/>
</dbReference>
<sequence>MTTPGEMVKCAATTLGVPEVTLTQIDRELVSHGMRTKGGRGKSAAKMGSNDVTNLLIAVLTGALIKDVAEMAREYSDLPVSSGDGKWSLADFPLPSVQSLPPDHTFGQALRAFIDAEVNREIDAALQGVQPSKVGDYVMPRHLHLEFRLLTPLPSAAITLIVGGEFREEHHYSLNVPNTTDEAILWAEGFIKQGRGGDMRRMQWFSWRTIKAMAKFLRGEE</sequence>
<dbReference type="EMBL" id="FTOG01000002">
    <property type="protein sequence ID" value="SIS56308.1"/>
    <property type="molecule type" value="Genomic_DNA"/>
</dbReference>
<organism evidence="1 2">
    <name type="scientific">Rhodobacter aestuarii</name>
    <dbReference type="NCBI Taxonomy" id="453582"/>
    <lineage>
        <taxon>Bacteria</taxon>
        <taxon>Pseudomonadati</taxon>
        <taxon>Pseudomonadota</taxon>
        <taxon>Alphaproteobacteria</taxon>
        <taxon>Rhodobacterales</taxon>
        <taxon>Rhodobacter group</taxon>
        <taxon>Rhodobacter</taxon>
    </lineage>
</organism>